<dbReference type="STRING" id="1174501.SAMN05216192_11119"/>
<keyword evidence="2" id="KW-1185">Reference proteome</keyword>
<accession>A0A1G8QGU1</accession>
<evidence type="ECO:0000313" key="1">
    <source>
        <dbReference type="EMBL" id="SDJ04002.1"/>
    </source>
</evidence>
<sequence>MSTIEAEPGRFSKKQIMSSALFSTQEKDVLDIVLQDGNGYTLDEAKEGIKLFLTKEVI</sequence>
<gene>
    <name evidence="1" type="ORF">SAMN05216192_11119</name>
</gene>
<evidence type="ECO:0000313" key="2">
    <source>
        <dbReference type="Proteomes" id="UP000199050"/>
    </source>
</evidence>
<reference evidence="2" key="1">
    <citation type="submission" date="2016-10" db="EMBL/GenBank/DDBJ databases">
        <authorList>
            <person name="Varghese N."/>
            <person name="Submissions S."/>
        </authorList>
    </citation>
    <scope>NUCLEOTIDE SEQUENCE [LARGE SCALE GENOMIC DNA]</scope>
    <source>
        <strain evidence="2">CGMCC 1.11012</strain>
    </source>
</reference>
<dbReference type="EMBL" id="FNDX01000011">
    <property type="protein sequence ID" value="SDJ04002.1"/>
    <property type="molecule type" value="Genomic_DNA"/>
</dbReference>
<proteinExistence type="predicted"/>
<dbReference type="RefSeq" id="WP_167360655.1">
    <property type="nucleotide sequence ID" value="NZ_CBCSKY010000009.1"/>
</dbReference>
<organism evidence="1 2">
    <name type="scientific">Paenibacillus typhae</name>
    <dbReference type="NCBI Taxonomy" id="1174501"/>
    <lineage>
        <taxon>Bacteria</taxon>
        <taxon>Bacillati</taxon>
        <taxon>Bacillota</taxon>
        <taxon>Bacilli</taxon>
        <taxon>Bacillales</taxon>
        <taxon>Paenibacillaceae</taxon>
        <taxon>Paenibacillus</taxon>
    </lineage>
</organism>
<name>A0A1G8QGU1_9BACL</name>
<dbReference type="Proteomes" id="UP000199050">
    <property type="component" value="Unassembled WGS sequence"/>
</dbReference>
<protein>
    <submittedName>
        <fullName evidence="1">Uncharacterized protein</fullName>
    </submittedName>
</protein>
<dbReference type="AlphaFoldDB" id="A0A1G8QGU1"/>